<sequence>MKRSILLVVALCSLWLDLLAQDYNLGLPFVRYYSTREYGGGIQNWSIAQNKYGLIYVANNFGVLEFDGSSWKIHTPLTGTKVRHVFIDTDGKIYVASQGDFGYLFPDDQGKLVYTSLADSLPRQYRNFDETWRIFKDGDRLLFCTFRQIFIYNSSGEIEVVDPEYAPENFFYSNHQLYVNQLEEGLAYLSGNELKQINNSSFLKGKTVTGVINLPNNELWISTLHHGVYVYNGTDFLVWNRANHDTFIHSSINCALRLRNGNYAIGTQSNGVFILSPDGEILLHLNKTRGLNNRTVLSLFEDAQHNLWLGHNNGLSFIELGMPFTYINEQVGLPGTGYDGFLDNERLYLGTNNGLYFKDITDRTSQNFQFVKNTEGQVYAINKIKKHLLLGHHHGAFQLNHSEAHQFSDILGAWTFLRLKDHPEYLIEGTYKGLLLHKEVDGNIVFQHKIKGFSESSRVMEQDENGQIWMTHGYKGVYRLELSEDLDSVKSVRYYGEGSGLPSNLLINVFRVRNRLIFTTQNKIYRYNNATDTFVLDEFFKGFFDNDPVIAMAEDPFQNIYYITLNDIGVLQKNASGEFQKRSSMFNKLKDMLNDDLQNVSILSANQVLYGAKEGFILYQADKVDVEEPTFHTLIREVSIKGDSTIQLFSGFYIENGQISSRQPKSYVKEIPYQHNSIQFSFSASFIDGFEKTEYQYWLENAEKGWSNWSPKKDKEYTNLPEGKYIFHVRAKNIYDRVSEQASYEFVIQAPWYRTNMAYTGYGSLVFVSLFVSFYLFDKKHKKERKLLTIKQKRELNAKEYEIESITRKSEEEIQRLKTEKLQNEIENKNKQLATSTMHLINKNGFISSIKGNLGSISKRSKNQEVKKELKKIIYTIDKNISQDDDWEHFAFHFDQVHGDFTNRFKAQYPDLSPQEMKLSAYLRMNLSTKEIAHLLNISVRGVEIARYRLRKKLALERSVNLQEFILKF</sequence>
<keyword evidence="1" id="KW-0812">Transmembrane</keyword>
<gene>
    <name evidence="3" type="ORF">C900_03544</name>
</gene>
<evidence type="ECO:0000256" key="1">
    <source>
        <dbReference type="SAM" id="Phobius"/>
    </source>
</evidence>
<dbReference type="Gene3D" id="2.60.40.10">
    <property type="entry name" value="Immunoglobulins"/>
    <property type="match status" value="1"/>
</dbReference>
<keyword evidence="4" id="KW-1185">Reference proteome</keyword>
<organism evidence="3 4">
    <name type="scientific">Fulvivirga imtechensis AK7</name>
    <dbReference type="NCBI Taxonomy" id="1237149"/>
    <lineage>
        <taxon>Bacteria</taxon>
        <taxon>Pseudomonadati</taxon>
        <taxon>Bacteroidota</taxon>
        <taxon>Cytophagia</taxon>
        <taxon>Cytophagales</taxon>
        <taxon>Fulvivirgaceae</taxon>
        <taxon>Fulvivirga</taxon>
    </lineage>
</organism>
<dbReference type="Pfam" id="PF07494">
    <property type="entry name" value="Reg_prop"/>
    <property type="match status" value="1"/>
</dbReference>
<dbReference type="InterPro" id="IPR015943">
    <property type="entry name" value="WD40/YVTN_repeat-like_dom_sf"/>
</dbReference>
<feature type="transmembrane region" description="Helical" evidence="1">
    <location>
        <begin position="757"/>
        <end position="777"/>
    </location>
</feature>
<name>L8JQR1_9BACT</name>
<evidence type="ECO:0000313" key="3">
    <source>
        <dbReference type="EMBL" id="ELR70563.1"/>
    </source>
</evidence>
<dbReference type="SMART" id="SM00421">
    <property type="entry name" value="HTH_LUXR"/>
    <property type="match status" value="1"/>
</dbReference>
<comment type="caution">
    <text evidence="3">The sequence shown here is derived from an EMBL/GenBank/DDBJ whole genome shotgun (WGS) entry which is preliminary data.</text>
</comment>
<dbReference type="Gene3D" id="1.10.10.10">
    <property type="entry name" value="Winged helix-like DNA-binding domain superfamily/Winged helix DNA-binding domain"/>
    <property type="match status" value="1"/>
</dbReference>
<dbReference type="PATRIC" id="fig|1237149.3.peg.3305"/>
<dbReference type="SUPFAM" id="SSF46894">
    <property type="entry name" value="C-terminal effector domain of the bipartite response regulators"/>
    <property type="match status" value="1"/>
</dbReference>
<protein>
    <recommendedName>
        <fullName evidence="2">HTH luxR-type domain-containing protein</fullName>
    </recommendedName>
</protein>
<keyword evidence="1" id="KW-0472">Membrane</keyword>
<proteinExistence type="predicted"/>
<dbReference type="Proteomes" id="UP000011135">
    <property type="component" value="Unassembled WGS sequence"/>
</dbReference>
<evidence type="ECO:0000313" key="4">
    <source>
        <dbReference type="Proteomes" id="UP000011135"/>
    </source>
</evidence>
<dbReference type="InterPro" id="IPR036388">
    <property type="entry name" value="WH-like_DNA-bd_sf"/>
</dbReference>
<dbReference type="SUPFAM" id="SSF63829">
    <property type="entry name" value="Calcium-dependent phosphotriesterase"/>
    <property type="match status" value="1"/>
</dbReference>
<dbReference type="InterPro" id="IPR011110">
    <property type="entry name" value="Reg_prop"/>
</dbReference>
<dbReference type="Pfam" id="PF07495">
    <property type="entry name" value="Y_Y_Y"/>
    <property type="match status" value="1"/>
</dbReference>
<dbReference type="RefSeq" id="WP_009580920.1">
    <property type="nucleotide sequence ID" value="NZ_AMZN01000051.1"/>
</dbReference>
<dbReference type="Gene3D" id="2.130.10.10">
    <property type="entry name" value="YVTN repeat-like/Quinoprotein amine dehydrogenase"/>
    <property type="match status" value="3"/>
</dbReference>
<dbReference type="eggNOG" id="COG2197">
    <property type="taxonomic scope" value="Bacteria"/>
</dbReference>
<keyword evidence="1" id="KW-1133">Transmembrane helix</keyword>
<evidence type="ECO:0000259" key="2">
    <source>
        <dbReference type="SMART" id="SM00421"/>
    </source>
</evidence>
<dbReference type="GO" id="GO:0003677">
    <property type="term" value="F:DNA binding"/>
    <property type="evidence" value="ECO:0007669"/>
    <property type="project" value="InterPro"/>
</dbReference>
<reference evidence="3 4" key="1">
    <citation type="submission" date="2012-12" db="EMBL/GenBank/DDBJ databases">
        <title>Genome assembly of Fulvivirga imtechensis AK7.</title>
        <authorList>
            <person name="Nupur N."/>
            <person name="Khatri I."/>
            <person name="Kumar R."/>
            <person name="Subramanian S."/>
            <person name="Pinnaka A."/>
        </authorList>
    </citation>
    <scope>NUCLEOTIDE SEQUENCE [LARGE SCALE GENOMIC DNA]</scope>
    <source>
        <strain evidence="3 4">AK7</strain>
    </source>
</reference>
<dbReference type="AlphaFoldDB" id="L8JQR1"/>
<dbReference type="InterPro" id="IPR013783">
    <property type="entry name" value="Ig-like_fold"/>
</dbReference>
<dbReference type="InterPro" id="IPR011123">
    <property type="entry name" value="Y_Y_Y"/>
</dbReference>
<dbReference type="GO" id="GO:0006355">
    <property type="term" value="P:regulation of DNA-templated transcription"/>
    <property type="evidence" value="ECO:0007669"/>
    <property type="project" value="InterPro"/>
</dbReference>
<dbReference type="InterPro" id="IPR016032">
    <property type="entry name" value="Sig_transdc_resp-reg_C-effctor"/>
</dbReference>
<accession>L8JQR1</accession>
<dbReference type="EMBL" id="AMZN01000051">
    <property type="protein sequence ID" value="ELR70563.1"/>
    <property type="molecule type" value="Genomic_DNA"/>
</dbReference>
<dbReference type="InterPro" id="IPR000792">
    <property type="entry name" value="Tscrpt_reg_LuxR_C"/>
</dbReference>
<feature type="domain" description="HTH luxR-type" evidence="2">
    <location>
        <begin position="909"/>
        <end position="966"/>
    </location>
</feature>
<dbReference type="STRING" id="1237149.C900_03544"/>
<dbReference type="OrthoDB" id="9806995at2"/>